<evidence type="ECO:0000313" key="2">
    <source>
        <dbReference type="EMBL" id="KAJ8977323.1"/>
    </source>
</evidence>
<organism evidence="2 3">
    <name type="scientific">Molorchus minor</name>
    <dbReference type="NCBI Taxonomy" id="1323400"/>
    <lineage>
        <taxon>Eukaryota</taxon>
        <taxon>Metazoa</taxon>
        <taxon>Ecdysozoa</taxon>
        <taxon>Arthropoda</taxon>
        <taxon>Hexapoda</taxon>
        <taxon>Insecta</taxon>
        <taxon>Pterygota</taxon>
        <taxon>Neoptera</taxon>
        <taxon>Endopterygota</taxon>
        <taxon>Coleoptera</taxon>
        <taxon>Polyphaga</taxon>
        <taxon>Cucujiformia</taxon>
        <taxon>Chrysomeloidea</taxon>
        <taxon>Cerambycidae</taxon>
        <taxon>Lamiinae</taxon>
        <taxon>Monochamini</taxon>
        <taxon>Molorchus</taxon>
    </lineage>
</organism>
<accession>A0ABQ9JH22</accession>
<comment type="caution">
    <text evidence="2">The sequence shown here is derived from an EMBL/GenBank/DDBJ whole genome shotgun (WGS) entry which is preliminary data.</text>
</comment>
<feature type="region of interest" description="Disordered" evidence="1">
    <location>
        <begin position="73"/>
        <end position="113"/>
    </location>
</feature>
<feature type="compositionally biased region" description="Polar residues" evidence="1">
    <location>
        <begin position="73"/>
        <end position="91"/>
    </location>
</feature>
<evidence type="ECO:0000256" key="1">
    <source>
        <dbReference type="SAM" id="MobiDB-lite"/>
    </source>
</evidence>
<keyword evidence="3" id="KW-1185">Reference proteome</keyword>
<proteinExistence type="predicted"/>
<dbReference type="Proteomes" id="UP001162164">
    <property type="component" value="Unassembled WGS sequence"/>
</dbReference>
<feature type="region of interest" description="Disordered" evidence="1">
    <location>
        <begin position="25"/>
        <end position="52"/>
    </location>
</feature>
<feature type="region of interest" description="Disordered" evidence="1">
    <location>
        <begin position="1"/>
        <end position="20"/>
    </location>
</feature>
<feature type="compositionally biased region" description="Polar residues" evidence="1">
    <location>
        <begin position="30"/>
        <end position="50"/>
    </location>
</feature>
<reference evidence="2" key="1">
    <citation type="journal article" date="2023" name="Insect Mol. Biol.">
        <title>Genome sequencing provides insights into the evolution of gene families encoding plant cell wall-degrading enzymes in longhorned beetles.</title>
        <authorList>
            <person name="Shin N.R."/>
            <person name="Okamura Y."/>
            <person name="Kirsch R."/>
            <person name="Pauchet Y."/>
        </authorList>
    </citation>
    <scope>NUCLEOTIDE SEQUENCE</scope>
    <source>
        <strain evidence="2">MMC_N1</strain>
    </source>
</reference>
<name>A0ABQ9JH22_9CUCU</name>
<sequence length="113" mass="12232">MATAQRPSFAGTSAKGYPDLASRFKDADLNDTTSSDVENRFGATSTTTNRLPVDARGDADLIKRIEQWPRGTSTILNVQSRGSFDGNSGRSGTRPVTPEPQRSSFLGALKNRR</sequence>
<protein>
    <submittedName>
        <fullName evidence="2">Uncharacterized protein</fullName>
    </submittedName>
</protein>
<gene>
    <name evidence="2" type="ORF">NQ317_018605</name>
</gene>
<dbReference type="EMBL" id="JAPWTJ010000560">
    <property type="protein sequence ID" value="KAJ8977323.1"/>
    <property type="molecule type" value="Genomic_DNA"/>
</dbReference>
<evidence type="ECO:0000313" key="3">
    <source>
        <dbReference type="Proteomes" id="UP001162164"/>
    </source>
</evidence>